<sequence>MFRSSDIFGFCLNSRSLCSQAENEEQESVPDEGTYARGVLLQTFGSGRQADPGGIREEAEKYQVAQVIPHPKFRSAPNSWGHKRLGPADVEEESRLQHGISPPPCACTGRTWSPCPGISTWHDGACTIAKEKI</sequence>
<organism evidence="2 3">
    <name type="scientific">Caerostris extrusa</name>
    <name type="common">Bark spider</name>
    <name type="synonym">Caerostris bankana</name>
    <dbReference type="NCBI Taxonomy" id="172846"/>
    <lineage>
        <taxon>Eukaryota</taxon>
        <taxon>Metazoa</taxon>
        <taxon>Ecdysozoa</taxon>
        <taxon>Arthropoda</taxon>
        <taxon>Chelicerata</taxon>
        <taxon>Arachnida</taxon>
        <taxon>Araneae</taxon>
        <taxon>Araneomorphae</taxon>
        <taxon>Entelegynae</taxon>
        <taxon>Araneoidea</taxon>
        <taxon>Araneidae</taxon>
        <taxon>Caerostris</taxon>
    </lineage>
</organism>
<feature type="region of interest" description="Disordered" evidence="1">
    <location>
        <begin position="73"/>
        <end position="97"/>
    </location>
</feature>
<dbReference type="EMBL" id="BPLR01017800">
    <property type="protein sequence ID" value="GIY94551.1"/>
    <property type="molecule type" value="Genomic_DNA"/>
</dbReference>
<reference evidence="2 3" key="1">
    <citation type="submission" date="2021-06" db="EMBL/GenBank/DDBJ databases">
        <title>Caerostris extrusa draft genome.</title>
        <authorList>
            <person name="Kono N."/>
            <person name="Arakawa K."/>
        </authorList>
    </citation>
    <scope>NUCLEOTIDE SEQUENCE [LARGE SCALE GENOMIC DNA]</scope>
</reference>
<evidence type="ECO:0000256" key="1">
    <source>
        <dbReference type="SAM" id="MobiDB-lite"/>
    </source>
</evidence>
<proteinExistence type="predicted"/>
<gene>
    <name evidence="2" type="ORF">CEXT_696591</name>
</gene>
<keyword evidence="3" id="KW-1185">Reference proteome</keyword>
<accession>A0AAV4XHA5</accession>
<protein>
    <submittedName>
        <fullName evidence="2">Uncharacterized protein</fullName>
    </submittedName>
</protein>
<dbReference type="AlphaFoldDB" id="A0AAV4XHA5"/>
<comment type="caution">
    <text evidence="2">The sequence shown here is derived from an EMBL/GenBank/DDBJ whole genome shotgun (WGS) entry which is preliminary data.</text>
</comment>
<evidence type="ECO:0000313" key="2">
    <source>
        <dbReference type="EMBL" id="GIY94551.1"/>
    </source>
</evidence>
<dbReference type="Proteomes" id="UP001054945">
    <property type="component" value="Unassembled WGS sequence"/>
</dbReference>
<name>A0AAV4XHA5_CAEEX</name>
<evidence type="ECO:0000313" key="3">
    <source>
        <dbReference type="Proteomes" id="UP001054945"/>
    </source>
</evidence>